<dbReference type="InterPro" id="IPR011704">
    <property type="entry name" value="ATPase_dyneun-rel_AAA"/>
</dbReference>
<feature type="domain" description="AAA+ ATPase" evidence="2">
    <location>
        <begin position="95"/>
        <end position="280"/>
    </location>
</feature>
<dbReference type="SMART" id="SM00382">
    <property type="entry name" value="AAA"/>
    <property type="match status" value="1"/>
</dbReference>
<reference evidence="4" key="1">
    <citation type="journal article" date="2019" name="Int. J. Syst. Evol. Microbiol.">
        <title>The Global Catalogue of Microorganisms (GCM) 10K type strain sequencing project: providing services to taxonomists for standard genome sequencing and annotation.</title>
        <authorList>
            <consortium name="The Broad Institute Genomics Platform"/>
            <consortium name="The Broad Institute Genome Sequencing Center for Infectious Disease"/>
            <person name="Wu L."/>
            <person name="Ma J."/>
        </authorList>
    </citation>
    <scope>NUCLEOTIDE SEQUENCE [LARGE SCALE GENOMIC DNA]</scope>
    <source>
        <strain evidence="4">CGMCC 4.7152</strain>
    </source>
</reference>
<name>A0ABV9VVK6_9ACTN</name>
<dbReference type="InterPro" id="IPR003593">
    <property type="entry name" value="AAA+_ATPase"/>
</dbReference>
<accession>A0ABV9VVK6</accession>
<dbReference type="CDD" id="cd00009">
    <property type="entry name" value="AAA"/>
    <property type="match status" value="1"/>
</dbReference>
<dbReference type="Pfam" id="PF07728">
    <property type="entry name" value="AAA_5"/>
    <property type="match status" value="1"/>
</dbReference>
<keyword evidence="4" id="KW-1185">Reference proteome</keyword>
<dbReference type="EMBL" id="JBHSIU010000021">
    <property type="protein sequence ID" value="MFC5000432.1"/>
    <property type="molecule type" value="Genomic_DNA"/>
</dbReference>
<dbReference type="InterPro" id="IPR027417">
    <property type="entry name" value="P-loop_NTPase"/>
</dbReference>
<dbReference type="Proteomes" id="UP001595912">
    <property type="component" value="Unassembled WGS sequence"/>
</dbReference>
<evidence type="ECO:0000313" key="4">
    <source>
        <dbReference type="Proteomes" id="UP001595912"/>
    </source>
</evidence>
<protein>
    <submittedName>
        <fullName evidence="3">AAA family ATPase</fullName>
    </submittedName>
</protein>
<organism evidence="3 4">
    <name type="scientific">Dactylosporangium cerinum</name>
    <dbReference type="NCBI Taxonomy" id="1434730"/>
    <lineage>
        <taxon>Bacteria</taxon>
        <taxon>Bacillati</taxon>
        <taxon>Actinomycetota</taxon>
        <taxon>Actinomycetes</taxon>
        <taxon>Micromonosporales</taxon>
        <taxon>Micromonosporaceae</taxon>
        <taxon>Dactylosporangium</taxon>
    </lineage>
</organism>
<gene>
    <name evidence="3" type="ORF">ACFPIJ_21645</name>
</gene>
<evidence type="ECO:0000313" key="3">
    <source>
        <dbReference type="EMBL" id="MFC5000432.1"/>
    </source>
</evidence>
<dbReference type="Gene3D" id="3.40.50.300">
    <property type="entry name" value="P-loop containing nucleotide triphosphate hydrolases"/>
    <property type="match status" value="1"/>
</dbReference>
<dbReference type="RefSeq" id="WP_380116985.1">
    <property type="nucleotide sequence ID" value="NZ_JBHSIU010000021.1"/>
</dbReference>
<feature type="region of interest" description="Disordered" evidence="1">
    <location>
        <begin position="47"/>
        <end position="69"/>
    </location>
</feature>
<evidence type="ECO:0000256" key="1">
    <source>
        <dbReference type="SAM" id="MobiDB-lite"/>
    </source>
</evidence>
<sequence>MSGEDSNLQGPSAAEPHVTASRPRWWIYHGTGRSVIDLAAALPKPPPWRTFTGGPVQPAPPSDESEGARRLGAEQVTRGIADSHVIDMVNAALYLRRPLLVTGRPGTGKSSIAYQVSRELRLGRVLRWPITSRSTFKSGLYEYDAIGRAQAVSAKLDTEAADIGNYLRLGPVGTALLPWKLPRVLLIDELDKSDIDLPSDLLNAFEEGEFLIPELVRMSKRQPEVVVQTDDPGRAATITAGRVQCHAFPFVVITSNGERDFPPAFLRRCLRLELPAPTEEQLADMVVAHFGAAVGEDQRVLIREFLSRSRRGGGLAADQLLNSLFLVSTEANRDEESWNLLLDAIWQRLSPVGPG</sequence>
<evidence type="ECO:0000259" key="2">
    <source>
        <dbReference type="SMART" id="SM00382"/>
    </source>
</evidence>
<dbReference type="SUPFAM" id="SSF52540">
    <property type="entry name" value="P-loop containing nucleoside triphosphate hydrolases"/>
    <property type="match status" value="1"/>
</dbReference>
<proteinExistence type="predicted"/>
<comment type="caution">
    <text evidence="3">The sequence shown here is derived from an EMBL/GenBank/DDBJ whole genome shotgun (WGS) entry which is preliminary data.</text>
</comment>